<keyword evidence="1" id="KW-0732">Signal</keyword>
<evidence type="ECO:0000313" key="2">
    <source>
        <dbReference type="EMBL" id="KAL2866784.1"/>
    </source>
</evidence>
<dbReference type="RefSeq" id="XP_070885763.1">
    <property type="nucleotide sequence ID" value="XM_071024504.1"/>
</dbReference>
<keyword evidence="3" id="KW-1185">Reference proteome</keyword>
<dbReference type="Proteomes" id="UP001610432">
    <property type="component" value="Unassembled WGS sequence"/>
</dbReference>
<feature type="signal peptide" evidence="1">
    <location>
        <begin position="1"/>
        <end position="19"/>
    </location>
</feature>
<feature type="chain" id="PRO_5046028218" description="Hydrophobin" evidence="1">
    <location>
        <begin position="20"/>
        <end position="92"/>
    </location>
</feature>
<name>A0ABR4LQE9_9EURO</name>
<sequence>MGVIGFLVLVAYLVPKFQCCSTVGQNGASPVKDVKMPPSVHPPSPNQASTASCSAHDCGVIRLPDIFCITVSLESYVHCDLFVICSLILLRL</sequence>
<accession>A0ABR4LQE9</accession>
<comment type="caution">
    <text evidence="2">The sequence shown here is derived from an EMBL/GenBank/DDBJ whole genome shotgun (WGS) entry which is preliminary data.</text>
</comment>
<evidence type="ECO:0008006" key="4">
    <source>
        <dbReference type="Google" id="ProtNLM"/>
    </source>
</evidence>
<dbReference type="EMBL" id="JBFXLQ010000023">
    <property type="protein sequence ID" value="KAL2866784.1"/>
    <property type="molecule type" value="Genomic_DNA"/>
</dbReference>
<evidence type="ECO:0000313" key="3">
    <source>
        <dbReference type="Proteomes" id="UP001610432"/>
    </source>
</evidence>
<reference evidence="2 3" key="1">
    <citation type="submission" date="2024-07" db="EMBL/GenBank/DDBJ databases">
        <title>Section-level genome sequencing and comparative genomics of Aspergillus sections Usti and Cavernicolus.</title>
        <authorList>
            <consortium name="Lawrence Berkeley National Laboratory"/>
            <person name="Nybo J.L."/>
            <person name="Vesth T.C."/>
            <person name="Theobald S."/>
            <person name="Frisvad J.C."/>
            <person name="Larsen T.O."/>
            <person name="Kjaerboelling I."/>
            <person name="Rothschild-Mancinelli K."/>
            <person name="Lyhne E.K."/>
            <person name="Kogle M.E."/>
            <person name="Barry K."/>
            <person name="Clum A."/>
            <person name="Na H."/>
            <person name="Ledsgaard L."/>
            <person name="Lin J."/>
            <person name="Lipzen A."/>
            <person name="Kuo A."/>
            <person name="Riley R."/>
            <person name="Mondo S."/>
            <person name="Labutti K."/>
            <person name="Haridas S."/>
            <person name="Pangalinan J."/>
            <person name="Salamov A.A."/>
            <person name="Simmons B.A."/>
            <person name="Magnuson J.K."/>
            <person name="Chen J."/>
            <person name="Drula E."/>
            <person name="Henrissat B."/>
            <person name="Wiebenga A."/>
            <person name="Lubbers R.J."/>
            <person name="Gomes A.C."/>
            <person name="Macurrencykelacurrency M.R."/>
            <person name="Stajich J."/>
            <person name="Grigoriev I.V."/>
            <person name="Mortensen U.H."/>
            <person name="De Vries R.P."/>
            <person name="Baker S.E."/>
            <person name="Andersen M.R."/>
        </authorList>
    </citation>
    <scope>NUCLEOTIDE SEQUENCE [LARGE SCALE GENOMIC DNA]</scope>
    <source>
        <strain evidence="2 3">CBS 449.75</strain>
    </source>
</reference>
<proteinExistence type="predicted"/>
<evidence type="ECO:0000256" key="1">
    <source>
        <dbReference type="SAM" id="SignalP"/>
    </source>
</evidence>
<organism evidence="2 3">
    <name type="scientific">Aspergillus lucknowensis</name>
    <dbReference type="NCBI Taxonomy" id="176173"/>
    <lineage>
        <taxon>Eukaryota</taxon>
        <taxon>Fungi</taxon>
        <taxon>Dikarya</taxon>
        <taxon>Ascomycota</taxon>
        <taxon>Pezizomycotina</taxon>
        <taxon>Eurotiomycetes</taxon>
        <taxon>Eurotiomycetidae</taxon>
        <taxon>Eurotiales</taxon>
        <taxon>Aspergillaceae</taxon>
        <taxon>Aspergillus</taxon>
        <taxon>Aspergillus subgen. Nidulantes</taxon>
    </lineage>
</organism>
<dbReference type="GeneID" id="98139576"/>
<gene>
    <name evidence="2" type="ORF">BJX67DRAFT_128451</name>
</gene>
<protein>
    <recommendedName>
        <fullName evidence="4">Hydrophobin</fullName>
    </recommendedName>
</protein>